<feature type="transmembrane region" description="Helical" evidence="1">
    <location>
        <begin position="12"/>
        <end position="30"/>
    </location>
</feature>
<evidence type="ECO:0000256" key="1">
    <source>
        <dbReference type="SAM" id="Phobius"/>
    </source>
</evidence>
<keyword evidence="1" id="KW-0812">Transmembrane</keyword>
<comment type="caution">
    <text evidence="2">The sequence shown here is derived from an EMBL/GenBank/DDBJ whole genome shotgun (WGS) entry which is preliminary data.</text>
</comment>
<name>A0A2D6LP33_9ARCH</name>
<dbReference type="Proteomes" id="UP000226712">
    <property type="component" value="Unassembled WGS sequence"/>
</dbReference>
<sequence>MNQKGQAAVTDALYFLLIVTFLSVFLFGFANSYGNSVRELITDEYNSTFATNALKSILYASTPRDPDYDVFDDEAEIDYLLAILKEDYADDQEIDLIERKVLGKTILSIMSPVGDTFDYIFTIQTSGESKEFVYIFIHITNFTKERANLVLARDFYTYSAEDDPNTPEDETHVNYFCSIDSEYNNLKSLLTRLRANVGPTSEASAPIKLIRNQFGSNDLDNFDAQVDLILWDAVWLGTTEDRTTGLLYVDDPESIENIDWGCEKAELFD</sequence>
<evidence type="ECO:0000313" key="2">
    <source>
        <dbReference type="EMBL" id="MAG17942.1"/>
    </source>
</evidence>
<protein>
    <submittedName>
        <fullName evidence="2">Uncharacterized protein</fullName>
    </submittedName>
</protein>
<proteinExistence type="predicted"/>
<dbReference type="AlphaFoldDB" id="A0A2D6LP33"/>
<organism evidence="2 3">
    <name type="scientific">Candidatus Iainarchaeum sp</name>
    <dbReference type="NCBI Taxonomy" id="3101447"/>
    <lineage>
        <taxon>Archaea</taxon>
        <taxon>Candidatus Iainarchaeota</taxon>
        <taxon>Candidatus Iainarchaeia</taxon>
        <taxon>Candidatus Iainarchaeales</taxon>
        <taxon>Candidatus Iainarchaeaceae</taxon>
        <taxon>Candidatus Iainarchaeum</taxon>
    </lineage>
</organism>
<accession>A0A2D6LP33</accession>
<keyword evidence="1" id="KW-1133">Transmembrane helix</keyword>
<gene>
    <name evidence="2" type="ORF">CL944_00540</name>
</gene>
<reference evidence="3" key="1">
    <citation type="submission" date="2017-09" db="EMBL/GenBank/DDBJ databases">
        <title>The Reconstruction of 2,631 Draft Metagenome-Assembled Genomes from the Global Oceans.</title>
        <authorList>
            <person name="Tully B.J."/>
            <person name="Graham E.D."/>
            <person name="Heidelberg J.F."/>
        </authorList>
    </citation>
    <scope>NUCLEOTIDE SEQUENCE [LARGE SCALE GENOMIC DNA]</scope>
</reference>
<dbReference type="EMBL" id="NZBD01000003">
    <property type="protein sequence ID" value="MAG17942.1"/>
    <property type="molecule type" value="Genomic_DNA"/>
</dbReference>
<evidence type="ECO:0000313" key="3">
    <source>
        <dbReference type="Proteomes" id="UP000226712"/>
    </source>
</evidence>
<keyword evidence="1" id="KW-0472">Membrane</keyword>